<gene>
    <name evidence="2" type="ORF">H8711_05585</name>
</gene>
<dbReference type="Proteomes" id="UP000653127">
    <property type="component" value="Unassembled WGS sequence"/>
</dbReference>
<dbReference type="EMBL" id="JACRST010000005">
    <property type="protein sequence ID" value="MBC8546405.1"/>
    <property type="molecule type" value="Genomic_DNA"/>
</dbReference>
<comment type="caution">
    <text evidence="2">The sequence shown here is derived from an EMBL/GenBank/DDBJ whole genome shotgun (WGS) entry which is preliminary data.</text>
</comment>
<name>A0A926E063_9FIRM</name>
<evidence type="ECO:0000313" key="2">
    <source>
        <dbReference type="EMBL" id="MBC8546405.1"/>
    </source>
</evidence>
<keyword evidence="3" id="KW-1185">Reference proteome</keyword>
<sequence>MKRKALAACMAAALLCAGCAPRRITDEDIVGAGNSWVAVGSVYSSHDGLLKGSMHSFSGVITLWTYDAPEDGEVEVTYKLSVENDKAMLVFVTGEGELITILDNDGSYRQNSPDTVTLPVTPGKNRIRLVGSGHAKLEYLLSVNQGEVHYPNS</sequence>
<organism evidence="2 3">
    <name type="scientific">Ligaoa zhengdingensis</name>
    <dbReference type="NCBI Taxonomy" id="2763658"/>
    <lineage>
        <taxon>Bacteria</taxon>
        <taxon>Bacillati</taxon>
        <taxon>Bacillota</taxon>
        <taxon>Clostridia</taxon>
        <taxon>Eubacteriales</taxon>
        <taxon>Oscillospiraceae</taxon>
        <taxon>Ligaoa</taxon>
    </lineage>
</organism>
<feature type="chain" id="PRO_5037795067" description="Lipoprotein" evidence="1">
    <location>
        <begin position="23"/>
        <end position="153"/>
    </location>
</feature>
<dbReference type="Gene3D" id="2.60.120.260">
    <property type="entry name" value="Galactose-binding domain-like"/>
    <property type="match status" value="1"/>
</dbReference>
<proteinExistence type="predicted"/>
<dbReference type="AlphaFoldDB" id="A0A926E063"/>
<reference evidence="2" key="1">
    <citation type="submission" date="2020-08" db="EMBL/GenBank/DDBJ databases">
        <title>Genome public.</title>
        <authorList>
            <person name="Liu C."/>
            <person name="Sun Q."/>
        </authorList>
    </citation>
    <scope>NUCLEOTIDE SEQUENCE</scope>
    <source>
        <strain evidence="2">NSJ-31</strain>
    </source>
</reference>
<keyword evidence="1" id="KW-0732">Signal</keyword>
<feature type="signal peptide" evidence="1">
    <location>
        <begin position="1"/>
        <end position="22"/>
    </location>
</feature>
<accession>A0A926E063</accession>
<evidence type="ECO:0008006" key="4">
    <source>
        <dbReference type="Google" id="ProtNLM"/>
    </source>
</evidence>
<evidence type="ECO:0000313" key="3">
    <source>
        <dbReference type="Proteomes" id="UP000653127"/>
    </source>
</evidence>
<dbReference type="RefSeq" id="WP_249282484.1">
    <property type="nucleotide sequence ID" value="NZ_JACRST010000005.1"/>
</dbReference>
<evidence type="ECO:0000256" key="1">
    <source>
        <dbReference type="SAM" id="SignalP"/>
    </source>
</evidence>
<protein>
    <recommendedName>
        <fullName evidence="4">Lipoprotein</fullName>
    </recommendedName>
</protein>